<protein>
    <submittedName>
        <fullName evidence="1">DUF4262 domain-containing protein</fullName>
    </submittedName>
</protein>
<sequence>MLCLGCLFEKHADIAAIADLPRGWGAYRDVAGAKWERWALDPEDDQDGGEEDAPRECGGAEADAKALADIETYGLHIISVMEEDEHVPFSYSIGIEQSLGMPELIVIGLKSNVAHSAINECYRQMREGGPIAPGARIAGLLGGDFECLIGEVSSEQVADYMHWASWLYKGRPFRAYQIIWPSTSGVFPWEPGASDWLIARQPLLA</sequence>
<proteinExistence type="predicted"/>
<organism evidence="1 2">
    <name type="scientific">Rugamonas aquatica</name>
    <dbReference type="NCBI Taxonomy" id="2743357"/>
    <lineage>
        <taxon>Bacteria</taxon>
        <taxon>Pseudomonadati</taxon>
        <taxon>Pseudomonadota</taxon>
        <taxon>Betaproteobacteria</taxon>
        <taxon>Burkholderiales</taxon>
        <taxon>Oxalobacteraceae</taxon>
        <taxon>Telluria group</taxon>
        <taxon>Rugamonas</taxon>
    </lineage>
</organism>
<dbReference type="Proteomes" id="UP000440498">
    <property type="component" value="Unassembled WGS sequence"/>
</dbReference>
<reference evidence="1 2" key="1">
    <citation type="submission" date="2019-10" db="EMBL/GenBank/DDBJ databases">
        <title>Two novel species isolated from a subtropical stream in China.</title>
        <authorList>
            <person name="Lu H."/>
        </authorList>
    </citation>
    <scope>NUCLEOTIDE SEQUENCE [LARGE SCALE GENOMIC DNA]</scope>
    <source>
        <strain evidence="1 2">FT29W</strain>
    </source>
</reference>
<accession>A0A6A7N1D2</accession>
<comment type="caution">
    <text evidence="1">The sequence shown here is derived from an EMBL/GenBank/DDBJ whole genome shotgun (WGS) entry which is preliminary data.</text>
</comment>
<evidence type="ECO:0000313" key="2">
    <source>
        <dbReference type="Proteomes" id="UP000440498"/>
    </source>
</evidence>
<keyword evidence="2" id="KW-1185">Reference proteome</keyword>
<dbReference type="AlphaFoldDB" id="A0A6A7N1D2"/>
<dbReference type="Pfam" id="PF14081">
    <property type="entry name" value="DUF4262"/>
    <property type="match status" value="1"/>
</dbReference>
<dbReference type="EMBL" id="WHUG01000004">
    <property type="protein sequence ID" value="MQA38849.1"/>
    <property type="molecule type" value="Genomic_DNA"/>
</dbReference>
<evidence type="ECO:0000313" key="1">
    <source>
        <dbReference type="EMBL" id="MQA38849.1"/>
    </source>
</evidence>
<dbReference type="InterPro" id="IPR025358">
    <property type="entry name" value="DUF4262"/>
</dbReference>
<gene>
    <name evidence="1" type="ORF">GEV02_11855</name>
</gene>
<name>A0A6A7N1D2_9BURK</name>